<dbReference type="Pfam" id="PF25460">
    <property type="entry name" value="Beta-prop_Aladin"/>
    <property type="match status" value="1"/>
</dbReference>
<dbReference type="InterPro" id="IPR036322">
    <property type="entry name" value="WD40_repeat_dom_sf"/>
</dbReference>
<keyword evidence="2" id="KW-1185">Reference proteome</keyword>
<dbReference type="RefSeq" id="XP_019630459.1">
    <property type="nucleotide sequence ID" value="XM_019774900.1"/>
</dbReference>
<protein>
    <submittedName>
        <fullName evidence="3 4">Aladin-like</fullName>
    </submittedName>
</protein>
<dbReference type="SMART" id="SM00320">
    <property type="entry name" value="WD40"/>
    <property type="match status" value="4"/>
</dbReference>
<dbReference type="InterPro" id="IPR057403">
    <property type="entry name" value="Beta-prop_Aladin"/>
</dbReference>
<organism evidence="2 3">
    <name type="scientific">Branchiostoma belcheri</name>
    <name type="common">Amphioxus</name>
    <dbReference type="NCBI Taxonomy" id="7741"/>
    <lineage>
        <taxon>Eukaryota</taxon>
        <taxon>Metazoa</taxon>
        <taxon>Chordata</taxon>
        <taxon>Cephalochordata</taxon>
        <taxon>Leptocardii</taxon>
        <taxon>Amphioxiformes</taxon>
        <taxon>Branchiostomatidae</taxon>
        <taxon>Branchiostoma</taxon>
    </lineage>
</organism>
<evidence type="ECO:0000313" key="3">
    <source>
        <dbReference type="RefSeq" id="XP_019630458.1"/>
    </source>
</evidence>
<dbReference type="GO" id="GO:0006913">
    <property type="term" value="P:nucleocytoplasmic transport"/>
    <property type="evidence" value="ECO:0007669"/>
    <property type="project" value="TreeGrafter"/>
</dbReference>
<gene>
    <name evidence="3 4" type="primary">LOC109474567</name>
</gene>
<feature type="domain" description="Aladin seven-bladed propeller" evidence="1">
    <location>
        <begin position="136"/>
        <end position="486"/>
    </location>
</feature>
<dbReference type="InterPro" id="IPR015943">
    <property type="entry name" value="WD40/YVTN_repeat-like_dom_sf"/>
</dbReference>
<dbReference type="Gene3D" id="2.130.10.10">
    <property type="entry name" value="YVTN repeat-like/Quinoprotein amine dehydrogenase"/>
    <property type="match status" value="2"/>
</dbReference>
<evidence type="ECO:0000313" key="2">
    <source>
        <dbReference type="Proteomes" id="UP000515135"/>
    </source>
</evidence>
<name>A0A6P4Z1P0_BRABE</name>
<dbReference type="RefSeq" id="XP_019630458.1">
    <property type="nucleotide sequence ID" value="XM_019774899.1"/>
</dbReference>
<dbReference type="InterPro" id="IPR045139">
    <property type="entry name" value="Aladin"/>
</dbReference>
<dbReference type="Proteomes" id="UP000515135">
    <property type="component" value="Unplaced"/>
</dbReference>
<proteinExistence type="predicted"/>
<dbReference type="GeneID" id="109474567"/>
<dbReference type="OrthoDB" id="411991at2759"/>
<evidence type="ECO:0000259" key="1">
    <source>
        <dbReference type="Pfam" id="PF25460"/>
    </source>
</evidence>
<sequence>MSSLSMFPSPPPVGFTSVCEVNGELVAAKLGEEGVIQAQYCGQVGEFPSLHFPPDSIRASREESSAKAAFLPHDETVWKRAKEAWYEHGLGAVLSELVTSRAEVPGWLGWSSSAGLAVVRWLGSLHGSLFPHLALSNEDMIATFAENADWYHSAIRAFSWHPHIHKFAIALRDNSIKVYSRTSKIVPLLKHKVQKGVAALSWEPQSASVLAVGCQNCVLIWHVDPMSLSSRPSTTTCQVLSRPGHSPITCLAWSPHGKLLASASPADTAMMIWSVSTETGVPLRRVGGGGVSLLKWSPDGNKLFAATPSSLLRVWETETWTCERWTNLAGRCQSSCWSPDGAVLLFTVADEPVIYSITFPRDADVVTSVKAGSKSAVVCVDLSQVTLEVEEEVLNVGGSVHSMVWDPTGERLAVLFTADPEKGTTSQLIALFRTRLHPVLEIMPCGFIRGEPGVSPELISFQENFESGALLAVCWSNGKLSFIPLMFVPSDDVNRIPRNGFGNGTVFTGQMFSQQ</sequence>
<evidence type="ECO:0000313" key="4">
    <source>
        <dbReference type="RefSeq" id="XP_019630459.1"/>
    </source>
</evidence>
<dbReference type="GO" id="GO:0005643">
    <property type="term" value="C:nuclear pore"/>
    <property type="evidence" value="ECO:0007669"/>
    <property type="project" value="TreeGrafter"/>
</dbReference>
<dbReference type="SUPFAM" id="SSF50978">
    <property type="entry name" value="WD40 repeat-like"/>
    <property type="match status" value="1"/>
</dbReference>
<dbReference type="AlphaFoldDB" id="A0A6P4Z1P0"/>
<dbReference type="InterPro" id="IPR001680">
    <property type="entry name" value="WD40_rpt"/>
</dbReference>
<dbReference type="PANTHER" id="PTHR14494">
    <property type="entry name" value="ALADIN/ADRACALIN/AAAS"/>
    <property type="match status" value="1"/>
</dbReference>
<dbReference type="FunFam" id="2.130.10.10:FF:001415">
    <property type="entry name" value="aladin isoform X2"/>
    <property type="match status" value="1"/>
</dbReference>
<accession>A0A6P4Z1P0</accession>
<dbReference type="KEGG" id="bbel:109474567"/>
<dbReference type="PANTHER" id="PTHR14494:SF0">
    <property type="entry name" value="ALADIN"/>
    <property type="match status" value="1"/>
</dbReference>
<reference evidence="3 4" key="1">
    <citation type="submission" date="2025-04" db="UniProtKB">
        <authorList>
            <consortium name="RefSeq"/>
        </authorList>
    </citation>
    <scope>IDENTIFICATION</scope>
    <source>
        <tissue evidence="3 4">Gonad</tissue>
    </source>
</reference>